<reference evidence="9 10" key="1">
    <citation type="submission" date="2019-01" db="EMBL/GenBank/DDBJ databases">
        <authorList>
            <person name="Chen W.-M."/>
        </authorList>
    </citation>
    <scope>NUCLEOTIDE SEQUENCE [LARGE SCALE GENOMIC DNA]</scope>
    <source>
        <strain evidence="9 10">HPM-16</strain>
    </source>
</reference>
<sequence length="282" mass="31283">MQTFHSTEQLRSVLAAERAAGKRIGLVPTMGNLHAGHIALVEQALEESDIVVATIFVNPLQFAAGEDLDKYPRTLADDQQKLIAAGCHYLFAPTEAEVYPDGREKQTMVEVPEVSDLYCGASRPGHFQGVATIVCKLFGMVQPDIAVFGEKDYQQLYVIRRMTRDLSLPIEIQGSPIVRNEAGLALSSRNGYLSADEMERATALNQVLKRTRDAIVAGHRHYTELEESAQKQLEEVGFKRDYFVIVRQSDLLPANENDQQLVILAAAYMGPARLLDNQVVNL</sequence>
<dbReference type="RefSeq" id="WP_127696033.1">
    <property type="nucleotide sequence ID" value="NZ_SACQ01000012.1"/>
</dbReference>
<dbReference type="CDD" id="cd00560">
    <property type="entry name" value="PanC"/>
    <property type="match status" value="1"/>
</dbReference>
<dbReference type="HAMAP" id="MF_00158">
    <property type="entry name" value="PanC"/>
    <property type="match status" value="1"/>
</dbReference>
<evidence type="ECO:0000256" key="4">
    <source>
        <dbReference type="ARBA" id="ARBA00022655"/>
    </source>
</evidence>
<evidence type="ECO:0000256" key="3">
    <source>
        <dbReference type="ARBA" id="ARBA00022598"/>
    </source>
</evidence>
<dbReference type="UniPathway" id="UPA00028">
    <property type="reaction ID" value="UER00005"/>
</dbReference>
<organism evidence="9 10">
    <name type="scientific">Neptunomonas marina</name>
    <dbReference type="NCBI Taxonomy" id="1815562"/>
    <lineage>
        <taxon>Bacteria</taxon>
        <taxon>Pseudomonadati</taxon>
        <taxon>Pseudomonadota</taxon>
        <taxon>Gammaproteobacteria</taxon>
        <taxon>Oceanospirillales</taxon>
        <taxon>Oceanospirillaceae</taxon>
        <taxon>Neptunomonas</taxon>
    </lineage>
</organism>
<comment type="caution">
    <text evidence="9">The sequence shown here is derived from an EMBL/GenBank/DDBJ whole genome shotgun (WGS) entry which is preliminary data.</text>
</comment>
<comment type="similarity">
    <text evidence="2 8">Belongs to the pantothenate synthetase family.</text>
</comment>
<dbReference type="GO" id="GO:0015940">
    <property type="term" value="P:pantothenate biosynthetic process"/>
    <property type="evidence" value="ECO:0007669"/>
    <property type="project" value="UniProtKB-UniRule"/>
</dbReference>
<dbReference type="AlphaFoldDB" id="A0A437Q496"/>
<dbReference type="PANTHER" id="PTHR21299">
    <property type="entry name" value="CYTIDYLATE KINASE/PANTOATE-BETA-ALANINE LIGASE"/>
    <property type="match status" value="1"/>
</dbReference>
<proteinExistence type="inferred from homology"/>
<comment type="pathway">
    <text evidence="1 8">Cofactor biosynthesis; (R)-pantothenate biosynthesis; (R)-pantothenate from (R)-pantoate and beta-alanine: step 1/1.</text>
</comment>
<keyword evidence="3 8" id="KW-0436">Ligase</keyword>
<evidence type="ECO:0000256" key="1">
    <source>
        <dbReference type="ARBA" id="ARBA00004990"/>
    </source>
</evidence>
<evidence type="ECO:0000313" key="9">
    <source>
        <dbReference type="EMBL" id="RVU29253.1"/>
    </source>
</evidence>
<gene>
    <name evidence="8" type="primary">panC</name>
    <name evidence="9" type="ORF">EOE65_17220</name>
</gene>
<dbReference type="FunFam" id="3.40.50.620:FF:000013">
    <property type="entry name" value="Pantothenate synthetase"/>
    <property type="match status" value="1"/>
</dbReference>
<comment type="subunit">
    <text evidence="8">Homodimer.</text>
</comment>
<dbReference type="Pfam" id="PF02569">
    <property type="entry name" value="Pantoate_ligase"/>
    <property type="match status" value="1"/>
</dbReference>
<comment type="miscellaneous">
    <text evidence="8">The reaction proceeds by a bi uni uni bi ping pong mechanism.</text>
</comment>
<feature type="binding site" evidence="8">
    <location>
        <begin position="149"/>
        <end position="152"/>
    </location>
    <ligand>
        <name>ATP</name>
        <dbReference type="ChEBI" id="CHEBI:30616"/>
    </ligand>
</feature>
<accession>A0A437Q496</accession>
<dbReference type="InterPro" id="IPR003721">
    <property type="entry name" value="Pantoate_ligase"/>
</dbReference>
<evidence type="ECO:0000313" key="10">
    <source>
        <dbReference type="Proteomes" id="UP000282818"/>
    </source>
</evidence>
<keyword evidence="10" id="KW-1185">Reference proteome</keyword>
<comment type="catalytic activity">
    <reaction evidence="7 8">
        <text>(R)-pantoate + beta-alanine + ATP = (R)-pantothenate + AMP + diphosphate + H(+)</text>
        <dbReference type="Rhea" id="RHEA:10912"/>
        <dbReference type="ChEBI" id="CHEBI:15378"/>
        <dbReference type="ChEBI" id="CHEBI:15980"/>
        <dbReference type="ChEBI" id="CHEBI:29032"/>
        <dbReference type="ChEBI" id="CHEBI:30616"/>
        <dbReference type="ChEBI" id="CHEBI:33019"/>
        <dbReference type="ChEBI" id="CHEBI:57966"/>
        <dbReference type="ChEBI" id="CHEBI:456215"/>
        <dbReference type="EC" id="6.3.2.1"/>
    </reaction>
</comment>
<dbReference type="Gene3D" id="3.30.1300.10">
    <property type="entry name" value="Pantoate-beta-alanine ligase, C-terminal domain"/>
    <property type="match status" value="1"/>
</dbReference>
<feature type="binding site" evidence="8">
    <location>
        <begin position="186"/>
        <end position="189"/>
    </location>
    <ligand>
        <name>ATP</name>
        <dbReference type="ChEBI" id="CHEBI:30616"/>
    </ligand>
</feature>
<dbReference type="EMBL" id="SACQ01000012">
    <property type="protein sequence ID" value="RVU29253.1"/>
    <property type="molecule type" value="Genomic_DNA"/>
</dbReference>
<dbReference type="GO" id="GO:0005829">
    <property type="term" value="C:cytosol"/>
    <property type="evidence" value="ECO:0007669"/>
    <property type="project" value="TreeGrafter"/>
</dbReference>
<dbReference type="Proteomes" id="UP000282818">
    <property type="component" value="Unassembled WGS sequence"/>
</dbReference>
<feature type="binding site" evidence="8">
    <location>
        <position position="61"/>
    </location>
    <ligand>
        <name>(R)-pantoate</name>
        <dbReference type="ChEBI" id="CHEBI:15980"/>
    </ligand>
</feature>
<dbReference type="EC" id="6.3.2.1" evidence="8"/>
<evidence type="ECO:0000256" key="5">
    <source>
        <dbReference type="ARBA" id="ARBA00022741"/>
    </source>
</evidence>
<keyword evidence="8" id="KW-0963">Cytoplasm</keyword>
<feature type="binding site" evidence="8">
    <location>
        <position position="61"/>
    </location>
    <ligand>
        <name>beta-alanine</name>
        <dbReference type="ChEBI" id="CHEBI:57966"/>
    </ligand>
</feature>
<evidence type="ECO:0000256" key="2">
    <source>
        <dbReference type="ARBA" id="ARBA00009256"/>
    </source>
</evidence>
<evidence type="ECO:0000256" key="6">
    <source>
        <dbReference type="ARBA" id="ARBA00022840"/>
    </source>
</evidence>
<dbReference type="Gene3D" id="3.40.50.620">
    <property type="entry name" value="HUPs"/>
    <property type="match status" value="1"/>
</dbReference>
<comment type="subcellular location">
    <subcellularLocation>
        <location evidence="8">Cytoplasm</location>
    </subcellularLocation>
</comment>
<dbReference type="GO" id="GO:0004592">
    <property type="term" value="F:pantoate-beta-alanine ligase activity"/>
    <property type="evidence" value="ECO:0007669"/>
    <property type="project" value="UniProtKB-UniRule"/>
</dbReference>
<evidence type="ECO:0000256" key="8">
    <source>
        <dbReference type="HAMAP-Rule" id="MF_00158"/>
    </source>
</evidence>
<protein>
    <recommendedName>
        <fullName evidence="8">Pantothenate synthetase</fullName>
        <shortName evidence="8">PS</shortName>
        <ecNumber evidence="8">6.3.2.1</ecNumber>
    </recommendedName>
    <alternativeName>
        <fullName evidence="8">Pantoate--beta-alanine ligase</fullName>
    </alternativeName>
    <alternativeName>
        <fullName evidence="8">Pantoate-activating enzyme</fullName>
    </alternativeName>
</protein>
<dbReference type="PANTHER" id="PTHR21299:SF1">
    <property type="entry name" value="PANTOATE--BETA-ALANINE LIGASE"/>
    <property type="match status" value="1"/>
</dbReference>
<keyword evidence="4 8" id="KW-0566">Pantothenate biosynthesis</keyword>
<evidence type="ECO:0000256" key="7">
    <source>
        <dbReference type="ARBA" id="ARBA00048258"/>
    </source>
</evidence>
<dbReference type="NCBIfam" id="TIGR00018">
    <property type="entry name" value="panC"/>
    <property type="match status" value="1"/>
</dbReference>
<feature type="binding site" evidence="8">
    <location>
        <begin position="30"/>
        <end position="37"/>
    </location>
    <ligand>
        <name>ATP</name>
        <dbReference type="ChEBI" id="CHEBI:30616"/>
    </ligand>
</feature>
<dbReference type="GO" id="GO:0005524">
    <property type="term" value="F:ATP binding"/>
    <property type="evidence" value="ECO:0007669"/>
    <property type="project" value="UniProtKB-KW"/>
</dbReference>
<feature type="active site" description="Proton donor" evidence="8">
    <location>
        <position position="37"/>
    </location>
</feature>
<comment type="function">
    <text evidence="8">Catalyzes the condensation of pantoate with beta-alanine in an ATP-dependent reaction via a pantoyl-adenylate intermediate.</text>
</comment>
<dbReference type="InterPro" id="IPR014729">
    <property type="entry name" value="Rossmann-like_a/b/a_fold"/>
</dbReference>
<feature type="binding site" evidence="8">
    <location>
        <position position="155"/>
    </location>
    <ligand>
        <name>(R)-pantoate</name>
        <dbReference type="ChEBI" id="CHEBI:15980"/>
    </ligand>
</feature>
<feature type="binding site" evidence="8">
    <location>
        <position position="178"/>
    </location>
    <ligand>
        <name>ATP</name>
        <dbReference type="ChEBI" id="CHEBI:30616"/>
    </ligand>
</feature>
<keyword evidence="5 8" id="KW-0547">Nucleotide-binding</keyword>
<name>A0A437Q496_9GAMM</name>
<dbReference type="InterPro" id="IPR042176">
    <property type="entry name" value="Pantoate_ligase_C"/>
</dbReference>
<dbReference type="SUPFAM" id="SSF52374">
    <property type="entry name" value="Nucleotidylyl transferase"/>
    <property type="match status" value="1"/>
</dbReference>
<keyword evidence="6 8" id="KW-0067">ATP-binding</keyword>